<dbReference type="STRING" id="37928.SAMN04489742_3701"/>
<dbReference type="GO" id="GO:0003677">
    <property type="term" value="F:DNA binding"/>
    <property type="evidence" value="ECO:0007669"/>
    <property type="project" value="UniProtKB-KW"/>
</dbReference>
<keyword evidence="1" id="KW-0732">Signal</keyword>
<dbReference type="EMBL" id="FNKH01000002">
    <property type="protein sequence ID" value="SDR05433.1"/>
    <property type="molecule type" value="Genomic_DNA"/>
</dbReference>
<dbReference type="Gene3D" id="1.25.40.10">
    <property type="entry name" value="Tetratricopeptide repeat domain"/>
    <property type="match status" value="1"/>
</dbReference>
<feature type="chain" id="PRO_5010346972" evidence="1">
    <location>
        <begin position="25"/>
        <end position="224"/>
    </location>
</feature>
<evidence type="ECO:0000256" key="1">
    <source>
        <dbReference type="SAM" id="SignalP"/>
    </source>
</evidence>
<sequence>MALRQQRLLAVLALLGGQPRSSLAALLWPDSTDAQAAGSLRESIFLVNPQVPALLSQTARLVGLKEDVGVDVRQIKVRAARLEEEPDLSHVRTMLQNMQDSHLLPGWYEDWVVLEQERWQRLRLSVLERLAGILLVKGHIDAAMEAACAAIAIEPLRESAHTLLMQCHLAEGNNAEALHTYQSLSLRLRQEYGVSPSPVVMDVVGPLLAGGQDPVPELPEANRR</sequence>
<feature type="signal peptide" evidence="1">
    <location>
        <begin position="1"/>
        <end position="24"/>
    </location>
</feature>
<dbReference type="InterPro" id="IPR051677">
    <property type="entry name" value="AfsR-DnrI-RedD_regulator"/>
</dbReference>
<dbReference type="AlphaFoldDB" id="A0A1H1FWS0"/>
<gene>
    <name evidence="3" type="ORF">SAMN04489742_3701</name>
</gene>
<evidence type="ECO:0000259" key="2">
    <source>
        <dbReference type="SMART" id="SM01043"/>
    </source>
</evidence>
<dbReference type="Proteomes" id="UP000181917">
    <property type="component" value="Unassembled WGS sequence"/>
</dbReference>
<dbReference type="InterPro" id="IPR011990">
    <property type="entry name" value="TPR-like_helical_dom_sf"/>
</dbReference>
<name>A0A1H1FWS0_9MICC</name>
<dbReference type="SUPFAM" id="SSF48452">
    <property type="entry name" value="TPR-like"/>
    <property type="match status" value="1"/>
</dbReference>
<dbReference type="KEGG" id="acry:AC20117_20870"/>
<accession>A0A1H1FWS0</accession>
<dbReference type="PANTHER" id="PTHR35807">
    <property type="entry name" value="TRANSCRIPTIONAL REGULATOR REDD-RELATED"/>
    <property type="match status" value="1"/>
</dbReference>
<protein>
    <submittedName>
        <fullName evidence="3">DNA-binding transcriptional activator of the SARP family</fullName>
    </submittedName>
</protein>
<keyword evidence="4" id="KW-1185">Reference proteome</keyword>
<proteinExistence type="predicted"/>
<dbReference type="InterPro" id="IPR005158">
    <property type="entry name" value="BTAD"/>
</dbReference>
<dbReference type="Pfam" id="PF03704">
    <property type="entry name" value="BTAD"/>
    <property type="match status" value="1"/>
</dbReference>
<reference evidence="3 4" key="1">
    <citation type="submission" date="2016-10" db="EMBL/GenBank/DDBJ databases">
        <authorList>
            <person name="de Groot N.N."/>
        </authorList>
    </citation>
    <scope>NUCLEOTIDE SEQUENCE [LARGE SCALE GENOMIC DNA]</scope>
    <source>
        <strain evidence="3 4">DSM 20117</strain>
    </source>
</reference>
<organism evidence="3 4">
    <name type="scientific">Crystallibacter crystallopoietes</name>
    <dbReference type="NCBI Taxonomy" id="37928"/>
    <lineage>
        <taxon>Bacteria</taxon>
        <taxon>Bacillati</taxon>
        <taxon>Actinomycetota</taxon>
        <taxon>Actinomycetes</taxon>
        <taxon>Micrococcales</taxon>
        <taxon>Micrococcaceae</taxon>
        <taxon>Crystallibacter</taxon>
    </lineage>
</organism>
<keyword evidence="3" id="KW-0238">DNA-binding</keyword>
<evidence type="ECO:0000313" key="4">
    <source>
        <dbReference type="Proteomes" id="UP000181917"/>
    </source>
</evidence>
<dbReference type="SMART" id="SM01043">
    <property type="entry name" value="BTAD"/>
    <property type="match status" value="1"/>
</dbReference>
<feature type="domain" description="Bacterial transcriptional activator" evidence="2">
    <location>
        <begin position="70"/>
        <end position="208"/>
    </location>
</feature>
<evidence type="ECO:0000313" key="3">
    <source>
        <dbReference type="EMBL" id="SDR05433.1"/>
    </source>
</evidence>